<reference evidence="1" key="2">
    <citation type="submission" date="2022-01" db="EMBL/GenBank/DDBJ databases">
        <authorList>
            <person name="Hirooka S."/>
            <person name="Miyagishima S.Y."/>
        </authorList>
    </citation>
    <scope>NUCLEOTIDE SEQUENCE</scope>
    <source>
        <strain evidence="1">NBRC 102759</strain>
    </source>
</reference>
<dbReference type="PANTHER" id="PTHR47821">
    <property type="entry name" value="PHOSPHOGLYCERATE MUTASE FAMILY PROTEIN"/>
    <property type="match status" value="1"/>
</dbReference>
<dbReference type="CDD" id="cd07067">
    <property type="entry name" value="HP_PGM_like"/>
    <property type="match status" value="1"/>
</dbReference>
<reference evidence="1" key="1">
    <citation type="journal article" date="2022" name="Proc. Natl. Acad. Sci. U.S.A.">
        <title>Life cycle and functional genomics of the unicellular red alga Galdieria for elucidating algal and plant evolution and industrial use.</title>
        <authorList>
            <person name="Hirooka S."/>
            <person name="Itabashi T."/>
            <person name="Ichinose T.M."/>
            <person name="Onuma R."/>
            <person name="Fujiwara T."/>
            <person name="Yamashita S."/>
            <person name="Jong L.W."/>
            <person name="Tomita R."/>
            <person name="Iwane A.H."/>
            <person name="Miyagishima S.Y."/>
        </authorList>
    </citation>
    <scope>NUCLEOTIDE SEQUENCE</scope>
    <source>
        <strain evidence="1">NBRC 102759</strain>
    </source>
</reference>
<dbReference type="SMART" id="SM00855">
    <property type="entry name" value="PGAM"/>
    <property type="match status" value="1"/>
</dbReference>
<dbReference type="OrthoDB" id="354304at2759"/>
<dbReference type="SUPFAM" id="SSF53254">
    <property type="entry name" value="Phosphoglycerate mutase-like"/>
    <property type="match status" value="1"/>
</dbReference>
<accession>A0A9C7Q3V5</accession>
<gene>
    <name evidence="1" type="ORF">GpartN1_g6533.t1</name>
</gene>
<organism evidence="1 2">
    <name type="scientific">Galdieria partita</name>
    <dbReference type="NCBI Taxonomy" id="83374"/>
    <lineage>
        <taxon>Eukaryota</taxon>
        <taxon>Rhodophyta</taxon>
        <taxon>Bangiophyceae</taxon>
        <taxon>Galdieriales</taxon>
        <taxon>Galdieriaceae</taxon>
        <taxon>Galdieria</taxon>
    </lineage>
</organism>
<evidence type="ECO:0000313" key="2">
    <source>
        <dbReference type="Proteomes" id="UP001061958"/>
    </source>
</evidence>
<proteinExistence type="predicted"/>
<evidence type="ECO:0000313" key="1">
    <source>
        <dbReference type="EMBL" id="GJQ14742.1"/>
    </source>
</evidence>
<dbReference type="Gene3D" id="3.40.50.1240">
    <property type="entry name" value="Phosphoglycerate mutase-like"/>
    <property type="match status" value="1"/>
</dbReference>
<dbReference type="Pfam" id="PF00300">
    <property type="entry name" value="His_Phos_1"/>
    <property type="match status" value="1"/>
</dbReference>
<sequence length="205" mass="23481">MESLGNSYYALRHGESRANVEHLIVSDSENGILDKYGLTDRGKQQAQQAAFQLKETLEKNWNGKYNKELVTLITSPFSRARETAEIIATQLQLQVIVEPLLRERYFGQFNMTCDDHYKVVWNADKQVGVMDPEWGVESVQDTLKRSLQVINRYEQISKGHVYVLVSHGDVLQILRTYFAGVALEDHRSLPYLGNAQIDCLYLAKQ</sequence>
<dbReference type="InterPro" id="IPR013078">
    <property type="entry name" value="His_Pase_superF_clade-1"/>
</dbReference>
<keyword evidence="2" id="KW-1185">Reference proteome</keyword>
<evidence type="ECO:0008006" key="3">
    <source>
        <dbReference type="Google" id="ProtNLM"/>
    </source>
</evidence>
<protein>
    <recommendedName>
        <fullName evidence="3">Phosphoglycerate mutase</fullName>
    </recommendedName>
</protein>
<name>A0A9C7Q3V5_9RHOD</name>
<dbReference type="AlphaFoldDB" id="A0A9C7Q3V5"/>
<dbReference type="PANTHER" id="PTHR47821:SF2">
    <property type="entry name" value="PHOSPHOGLYCERATE MUTASE FAMILY PROTEIN"/>
    <property type="match status" value="1"/>
</dbReference>
<dbReference type="PIRSF" id="PIRSF000709">
    <property type="entry name" value="6PFK_2-Ptase"/>
    <property type="match status" value="1"/>
</dbReference>
<comment type="caution">
    <text evidence="1">The sequence shown here is derived from an EMBL/GenBank/DDBJ whole genome shotgun (WGS) entry which is preliminary data.</text>
</comment>
<dbReference type="EMBL" id="BQMJ01000059">
    <property type="protein sequence ID" value="GJQ14742.1"/>
    <property type="molecule type" value="Genomic_DNA"/>
</dbReference>
<dbReference type="Proteomes" id="UP001061958">
    <property type="component" value="Unassembled WGS sequence"/>
</dbReference>
<dbReference type="InterPro" id="IPR029033">
    <property type="entry name" value="His_PPase_superfam"/>
</dbReference>